<evidence type="ECO:0000313" key="2">
    <source>
        <dbReference type="Proteomes" id="UP000199421"/>
    </source>
</evidence>
<accession>A0A1H7JX26</accession>
<sequence>MAKNDSGLAPLYNVSTKALNLTSNRKKKVKQKPTGLNLMPIIVCGIKKVITCLKSKETHKKCVNAKFDLKQHHVIF</sequence>
<reference evidence="2" key="1">
    <citation type="submission" date="2016-10" db="EMBL/GenBank/DDBJ databases">
        <authorList>
            <person name="Varghese N."/>
            <person name="Submissions S."/>
        </authorList>
    </citation>
    <scope>NUCLEOTIDE SEQUENCE [LARGE SCALE GENOMIC DNA]</scope>
    <source>
        <strain evidence="2">DSM 18733</strain>
    </source>
</reference>
<dbReference type="STRING" id="407022.SAMN05661044_01156"/>
<dbReference type="EMBL" id="FOAF01000001">
    <property type="protein sequence ID" value="SEK79143.1"/>
    <property type="molecule type" value="Genomic_DNA"/>
</dbReference>
<proteinExistence type="predicted"/>
<dbReference type="Proteomes" id="UP000199421">
    <property type="component" value="Unassembled WGS sequence"/>
</dbReference>
<keyword evidence="2" id="KW-1185">Reference proteome</keyword>
<name>A0A1H7JX26_OLID1</name>
<protein>
    <submittedName>
        <fullName evidence="1">Uncharacterized protein</fullName>
    </submittedName>
</protein>
<evidence type="ECO:0000313" key="1">
    <source>
        <dbReference type="EMBL" id="SEK79143.1"/>
    </source>
</evidence>
<dbReference type="AlphaFoldDB" id="A0A1H7JX26"/>
<gene>
    <name evidence="1" type="ORF">SAMN05661044_01156</name>
</gene>
<organism evidence="1 2">
    <name type="scientific">Olivibacter domesticus</name>
    <name type="common">Pseudosphingobacterium domesticum</name>
    <dbReference type="NCBI Taxonomy" id="407022"/>
    <lineage>
        <taxon>Bacteria</taxon>
        <taxon>Pseudomonadati</taxon>
        <taxon>Bacteroidota</taxon>
        <taxon>Sphingobacteriia</taxon>
        <taxon>Sphingobacteriales</taxon>
        <taxon>Sphingobacteriaceae</taxon>
        <taxon>Olivibacter</taxon>
    </lineage>
</organism>